<dbReference type="PROSITE" id="PS50943">
    <property type="entry name" value="HTH_CROC1"/>
    <property type="match status" value="1"/>
</dbReference>
<dbReference type="SUPFAM" id="SSF88946">
    <property type="entry name" value="Sigma2 domain of RNA polymerase sigma factors"/>
    <property type="match status" value="1"/>
</dbReference>
<evidence type="ECO:0000256" key="2">
    <source>
        <dbReference type="ARBA" id="ARBA00022969"/>
    </source>
</evidence>
<dbReference type="PANTHER" id="PTHR30385">
    <property type="entry name" value="SIGMA FACTOR F FLAGELLAR"/>
    <property type="match status" value="1"/>
</dbReference>
<dbReference type="GO" id="GO:0006352">
    <property type="term" value="P:DNA-templated transcription initiation"/>
    <property type="evidence" value="ECO:0007669"/>
    <property type="project" value="InterPro"/>
</dbReference>
<dbReference type="NCBIfam" id="TIGR02937">
    <property type="entry name" value="sigma70-ECF"/>
    <property type="match status" value="1"/>
</dbReference>
<keyword evidence="3" id="KW-0805">Transcription regulation</keyword>
<reference evidence="8" key="2">
    <citation type="submission" date="2021-04" db="EMBL/GenBank/DDBJ databases">
        <authorList>
            <person name="Gilroy R."/>
        </authorList>
    </citation>
    <scope>NUCLEOTIDE SEQUENCE</scope>
    <source>
        <strain evidence="8">2189</strain>
    </source>
</reference>
<comment type="similarity">
    <text evidence="1">Belongs to the sigma-70 factor family.</text>
</comment>
<evidence type="ECO:0000256" key="3">
    <source>
        <dbReference type="ARBA" id="ARBA00023015"/>
    </source>
</evidence>
<keyword evidence="4" id="KW-0731">Sigma factor</keyword>
<gene>
    <name evidence="8" type="ORF">H9851_04200</name>
</gene>
<dbReference type="InterPro" id="IPR014284">
    <property type="entry name" value="RNA_pol_sigma-70_dom"/>
</dbReference>
<keyword evidence="2" id="KW-0749">Sporulation</keyword>
<dbReference type="CDD" id="cd06171">
    <property type="entry name" value="Sigma70_r4"/>
    <property type="match status" value="1"/>
</dbReference>
<comment type="caution">
    <text evidence="8">The sequence shown here is derived from an EMBL/GenBank/DDBJ whole genome shotgun (WGS) entry which is preliminary data.</text>
</comment>
<accession>A0A9D1W0U8</accession>
<dbReference type="InterPro" id="IPR007630">
    <property type="entry name" value="RNA_pol_sigma70_r4"/>
</dbReference>
<keyword evidence="5" id="KW-0238">DNA-binding</keyword>
<dbReference type="SUPFAM" id="SSF88659">
    <property type="entry name" value="Sigma3 and sigma4 domains of RNA polymerase sigma factors"/>
    <property type="match status" value="2"/>
</dbReference>
<sequence>MLTDEETLRLIRAAKAGDAEAKEALLRGNVRLIKSIVRRYLGKGVEFDDLFQLAGIGLLKAVRGFDERFGVRFSTYAVPMIAGEIKRFLRDDGSVKVSRALKAAAKQMRRYIEDYAAEHGCAPPLAEIAAHFHMQESEAVFVLGSSRMPVSIYAEGSYKDERSQSLIERLPAADDQDELVEKLQLRAAIDGLAEREKKIIMLRYFRDMTQSEVAAVIGVSQVQISRIESRVMQDIKKKLD</sequence>
<evidence type="ECO:0000256" key="6">
    <source>
        <dbReference type="ARBA" id="ARBA00023163"/>
    </source>
</evidence>
<dbReference type="InterPro" id="IPR013324">
    <property type="entry name" value="RNA_pol_sigma_r3/r4-like"/>
</dbReference>
<dbReference type="PROSITE" id="PS00716">
    <property type="entry name" value="SIGMA70_2"/>
    <property type="match status" value="1"/>
</dbReference>
<name>A0A9D1W0U8_9FIRM</name>
<dbReference type="InterPro" id="IPR001387">
    <property type="entry name" value="Cro/C1-type_HTH"/>
</dbReference>
<dbReference type="PANTHER" id="PTHR30385:SF4">
    <property type="entry name" value="RNA POLYMERASE SIGMA-E FACTOR"/>
    <property type="match status" value="1"/>
</dbReference>
<dbReference type="PRINTS" id="PR00046">
    <property type="entry name" value="SIGMA70FCT"/>
</dbReference>
<evidence type="ECO:0000313" key="9">
    <source>
        <dbReference type="Proteomes" id="UP000886847"/>
    </source>
</evidence>
<dbReference type="Gene3D" id="1.20.120.1810">
    <property type="match status" value="1"/>
</dbReference>
<evidence type="ECO:0000256" key="4">
    <source>
        <dbReference type="ARBA" id="ARBA00023082"/>
    </source>
</evidence>
<dbReference type="GO" id="GO:0016987">
    <property type="term" value="F:sigma factor activity"/>
    <property type="evidence" value="ECO:0007669"/>
    <property type="project" value="UniProtKB-KW"/>
</dbReference>
<dbReference type="AlphaFoldDB" id="A0A9D1W0U8"/>
<dbReference type="Pfam" id="PF04545">
    <property type="entry name" value="Sigma70_r4"/>
    <property type="match status" value="1"/>
</dbReference>
<dbReference type="InterPro" id="IPR000943">
    <property type="entry name" value="RNA_pol_sigma70"/>
</dbReference>
<dbReference type="Gene3D" id="1.20.140.160">
    <property type="match status" value="1"/>
</dbReference>
<protein>
    <submittedName>
        <fullName evidence="8">Sigma-70 family RNA polymerase sigma factor</fullName>
    </submittedName>
</protein>
<dbReference type="EMBL" id="DXEW01000021">
    <property type="protein sequence ID" value="HIX50463.1"/>
    <property type="molecule type" value="Genomic_DNA"/>
</dbReference>
<proteinExistence type="inferred from homology"/>
<evidence type="ECO:0000313" key="8">
    <source>
        <dbReference type="EMBL" id="HIX50463.1"/>
    </source>
</evidence>
<dbReference type="InterPro" id="IPR007627">
    <property type="entry name" value="RNA_pol_sigma70_r2"/>
</dbReference>
<evidence type="ECO:0000256" key="5">
    <source>
        <dbReference type="ARBA" id="ARBA00023125"/>
    </source>
</evidence>
<keyword evidence="6" id="KW-0804">Transcription</keyword>
<dbReference type="GO" id="GO:0030435">
    <property type="term" value="P:sporulation resulting in formation of a cellular spore"/>
    <property type="evidence" value="ECO:0007669"/>
    <property type="project" value="UniProtKB-KW"/>
</dbReference>
<reference evidence="8" key="1">
    <citation type="journal article" date="2021" name="PeerJ">
        <title>Extensive microbial diversity within the chicken gut microbiome revealed by metagenomics and culture.</title>
        <authorList>
            <person name="Gilroy R."/>
            <person name="Ravi A."/>
            <person name="Getino M."/>
            <person name="Pursley I."/>
            <person name="Horton D.L."/>
            <person name="Alikhan N.F."/>
            <person name="Baker D."/>
            <person name="Gharbi K."/>
            <person name="Hall N."/>
            <person name="Watson M."/>
            <person name="Adriaenssens E.M."/>
            <person name="Foster-Nyarko E."/>
            <person name="Jarju S."/>
            <person name="Secka A."/>
            <person name="Antonio M."/>
            <person name="Oren A."/>
            <person name="Chaudhuri R.R."/>
            <person name="La Ragione R."/>
            <person name="Hildebrand F."/>
            <person name="Pallen M.J."/>
        </authorList>
    </citation>
    <scope>NUCLEOTIDE SEQUENCE</scope>
    <source>
        <strain evidence="8">2189</strain>
    </source>
</reference>
<feature type="domain" description="HTH cro/C1-type" evidence="7">
    <location>
        <begin position="199"/>
        <end position="229"/>
    </location>
</feature>
<dbReference type="InterPro" id="IPR013325">
    <property type="entry name" value="RNA_pol_sigma_r2"/>
</dbReference>
<dbReference type="Proteomes" id="UP000886847">
    <property type="component" value="Unassembled WGS sequence"/>
</dbReference>
<evidence type="ECO:0000256" key="1">
    <source>
        <dbReference type="ARBA" id="ARBA00007788"/>
    </source>
</evidence>
<dbReference type="Pfam" id="PF04542">
    <property type="entry name" value="Sigma70_r2"/>
    <property type="match status" value="1"/>
</dbReference>
<evidence type="ECO:0000259" key="7">
    <source>
        <dbReference type="PROSITE" id="PS50943"/>
    </source>
</evidence>
<dbReference type="GO" id="GO:0003677">
    <property type="term" value="F:DNA binding"/>
    <property type="evidence" value="ECO:0007669"/>
    <property type="project" value="UniProtKB-KW"/>
</dbReference>
<organism evidence="8 9">
    <name type="scientific">Candidatus Borkfalkia faecavium</name>
    <dbReference type="NCBI Taxonomy" id="2838508"/>
    <lineage>
        <taxon>Bacteria</taxon>
        <taxon>Bacillati</taxon>
        <taxon>Bacillota</taxon>
        <taxon>Clostridia</taxon>
        <taxon>Christensenellales</taxon>
        <taxon>Christensenellaceae</taxon>
        <taxon>Candidatus Borkfalkia</taxon>
    </lineage>
</organism>